<accession>A0A4C2ACE5</accession>
<dbReference type="AlphaFoldDB" id="A0A4C2ACE5"/>
<name>A0A4C2ACE5_EUMVA</name>
<proteinExistence type="predicted"/>
<reference evidence="1 2" key="1">
    <citation type="journal article" date="2019" name="Commun. Biol.">
        <title>The bagworm genome reveals a unique fibroin gene that provides high tensile strength.</title>
        <authorList>
            <person name="Kono N."/>
            <person name="Nakamura H."/>
            <person name="Ohtoshi R."/>
            <person name="Tomita M."/>
            <person name="Numata K."/>
            <person name="Arakawa K."/>
        </authorList>
    </citation>
    <scope>NUCLEOTIDE SEQUENCE [LARGE SCALE GENOMIC DNA]</scope>
</reference>
<organism evidence="1 2">
    <name type="scientific">Eumeta variegata</name>
    <name type="common">Bagworm moth</name>
    <name type="synonym">Eumeta japonica</name>
    <dbReference type="NCBI Taxonomy" id="151549"/>
    <lineage>
        <taxon>Eukaryota</taxon>
        <taxon>Metazoa</taxon>
        <taxon>Ecdysozoa</taxon>
        <taxon>Arthropoda</taxon>
        <taxon>Hexapoda</taxon>
        <taxon>Insecta</taxon>
        <taxon>Pterygota</taxon>
        <taxon>Neoptera</taxon>
        <taxon>Endopterygota</taxon>
        <taxon>Lepidoptera</taxon>
        <taxon>Glossata</taxon>
        <taxon>Ditrysia</taxon>
        <taxon>Tineoidea</taxon>
        <taxon>Psychidae</taxon>
        <taxon>Oiketicinae</taxon>
        <taxon>Eumeta</taxon>
    </lineage>
</organism>
<keyword evidence="2" id="KW-1185">Reference proteome</keyword>
<comment type="caution">
    <text evidence="1">The sequence shown here is derived from an EMBL/GenBank/DDBJ whole genome shotgun (WGS) entry which is preliminary data.</text>
</comment>
<gene>
    <name evidence="1" type="ORF">EVAR_100188_1</name>
</gene>
<evidence type="ECO:0000313" key="2">
    <source>
        <dbReference type="Proteomes" id="UP000299102"/>
    </source>
</evidence>
<dbReference type="Proteomes" id="UP000299102">
    <property type="component" value="Unassembled WGS sequence"/>
</dbReference>
<sequence>MMELLPLAGASAVVFLAHELALEDRIERIVYGNGLLVAAAAHAAPSTGGDLITGVAAIVVNRCLLARRNKSRQRDADGDFIIDLCAELYAIPTQQAGDTLMTGVAYPWAAIITYSPARICLDYLSLAAYARVVIVLMVSSFVNRDPTLEPGPTVVSVSDVVLDPAFAFDSISMKAP</sequence>
<protein>
    <submittedName>
        <fullName evidence="1">Uncharacterized protein</fullName>
    </submittedName>
</protein>
<dbReference type="EMBL" id="BGZK01002798">
    <property type="protein sequence ID" value="GBP96537.1"/>
    <property type="molecule type" value="Genomic_DNA"/>
</dbReference>
<evidence type="ECO:0000313" key="1">
    <source>
        <dbReference type="EMBL" id="GBP96537.1"/>
    </source>
</evidence>